<feature type="transmembrane region" description="Helical" evidence="1">
    <location>
        <begin position="105"/>
        <end position="122"/>
    </location>
</feature>
<keyword evidence="1" id="KW-0472">Membrane</keyword>
<evidence type="ECO:0000256" key="1">
    <source>
        <dbReference type="SAM" id="Phobius"/>
    </source>
</evidence>
<dbReference type="InterPro" id="IPR025695">
    <property type="entry name" value="DoxX-like"/>
</dbReference>
<reference evidence="2" key="1">
    <citation type="submission" date="2020-09" db="EMBL/GenBank/DDBJ databases">
        <title>Taishania pollutisoli gen. nov., sp. nov., Isolated from Tetrabromobisphenol A-Contaminated Soil.</title>
        <authorList>
            <person name="Chen Q."/>
        </authorList>
    </citation>
    <scope>NUCLEOTIDE SEQUENCE</scope>
    <source>
        <strain evidence="2">CZZ-1</strain>
    </source>
</reference>
<protein>
    <submittedName>
        <fullName evidence="2">DoxX-like family protein</fullName>
    </submittedName>
</protein>
<name>A0A8J6P6T9_9FLAO</name>
<sequence>MNNNKYIHLISTIFISTVWLINGLVCKVLNLVPRHQEIVARILSEEYARPLTFTIGILEVCMSLWIVTGYKYRLNAVLQIIVVGTMNLLEFFIAPDLLLWGKFNSLFACLFIFIVYANAFVWNGNTPQNNR</sequence>
<keyword evidence="1" id="KW-1133">Transmembrane helix</keyword>
<gene>
    <name evidence="2" type="ORF">H9Y05_11145</name>
</gene>
<evidence type="ECO:0000313" key="3">
    <source>
        <dbReference type="Proteomes" id="UP000652681"/>
    </source>
</evidence>
<dbReference type="Proteomes" id="UP000652681">
    <property type="component" value="Unassembled WGS sequence"/>
</dbReference>
<comment type="caution">
    <text evidence="2">The sequence shown here is derived from an EMBL/GenBank/DDBJ whole genome shotgun (WGS) entry which is preliminary data.</text>
</comment>
<feature type="transmembrane region" description="Helical" evidence="1">
    <location>
        <begin position="76"/>
        <end position="93"/>
    </location>
</feature>
<organism evidence="2 3">
    <name type="scientific">Taishania pollutisoli</name>
    <dbReference type="NCBI Taxonomy" id="2766479"/>
    <lineage>
        <taxon>Bacteria</taxon>
        <taxon>Pseudomonadati</taxon>
        <taxon>Bacteroidota</taxon>
        <taxon>Flavobacteriia</taxon>
        <taxon>Flavobacteriales</taxon>
        <taxon>Crocinitomicaceae</taxon>
        <taxon>Taishania</taxon>
    </lineage>
</organism>
<dbReference type="RefSeq" id="WP_216714332.1">
    <property type="nucleotide sequence ID" value="NZ_JACVEL010000007.1"/>
</dbReference>
<evidence type="ECO:0000313" key="2">
    <source>
        <dbReference type="EMBL" id="MBC9813024.1"/>
    </source>
</evidence>
<keyword evidence="1" id="KW-0812">Transmembrane</keyword>
<dbReference type="Pfam" id="PF13781">
    <property type="entry name" value="DoxX_3"/>
    <property type="match status" value="1"/>
</dbReference>
<dbReference type="AlphaFoldDB" id="A0A8J6P6T9"/>
<accession>A0A8J6P6T9</accession>
<feature type="transmembrane region" description="Helical" evidence="1">
    <location>
        <begin position="6"/>
        <end position="29"/>
    </location>
</feature>
<proteinExistence type="predicted"/>
<dbReference type="EMBL" id="JACVEL010000007">
    <property type="protein sequence ID" value="MBC9813024.1"/>
    <property type="molecule type" value="Genomic_DNA"/>
</dbReference>
<keyword evidence="3" id="KW-1185">Reference proteome</keyword>